<accession>A0ABS2GPW4</accession>
<dbReference type="Proteomes" id="UP000724149">
    <property type="component" value="Unassembled WGS sequence"/>
</dbReference>
<dbReference type="EMBL" id="JACSNR010000011">
    <property type="protein sequence ID" value="MBM6924173.1"/>
    <property type="molecule type" value="Genomic_DNA"/>
</dbReference>
<keyword evidence="1" id="KW-0472">Membrane</keyword>
<sequence length="64" mass="6884">MKHTGQKIARWLTLASLVAMFGFAGIAERVDKLSPGLVAGMFLSVLAFGVCAELGGLTYRRDKL</sequence>
<gene>
    <name evidence="2" type="ORF">H9X81_10800</name>
</gene>
<proteinExistence type="predicted"/>
<reference evidence="2 3" key="1">
    <citation type="journal article" date="2021" name="Sci. Rep.">
        <title>The distribution of antibiotic resistance genes in chicken gut microbiota commensals.</title>
        <authorList>
            <person name="Juricova H."/>
            <person name="Matiasovicova J."/>
            <person name="Kubasova T."/>
            <person name="Cejkova D."/>
            <person name="Rychlik I."/>
        </authorList>
    </citation>
    <scope>NUCLEOTIDE SEQUENCE [LARGE SCALE GENOMIC DNA]</scope>
    <source>
        <strain evidence="2 3">An564</strain>
    </source>
</reference>
<protein>
    <submittedName>
        <fullName evidence="2">Uncharacterized protein</fullName>
    </submittedName>
</protein>
<dbReference type="RefSeq" id="WP_204721944.1">
    <property type="nucleotide sequence ID" value="NZ_JACSNR010000011.1"/>
</dbReference>
<evidence type="ECO:0000313" key="3">
    <source>
        <dbReference type="Proteomes" id="UP000724149"/>
    </source>
</evidence>
<name>A0ABS2GPW4_9FIRM</name>
<evidence type="ECO:0000256" key="1">
    <source>
        <dbReference type="SAM" id="Phobius"/>
    </source>
</evidence>
<keyword evidence="1" id="KW-1133">Transmembrane helix</keyword>
<evidence type="ECO:0000313" key="2">
    <source>
        <dbReference type="EMBL" id="MBM6924173.1"/>
    </source>
</evidence>
<feature type="transmembrane region" description="Helical" evidence="1">
    <location>
        <begin position="37"/>
        <end position="59"/>
    </location>
</feature>
<keyword evidence="3" id="KW-1185">Reference proteome</keyword>
<comment type="caution">
    <text evidence="2">The sequence shown here is derived from an EMBL/GenBank/DDBJ whole genome shotgun (WGS) entry which is preliminary data.</text>
</comment>
<keyword evidence="1" id="KW-0812">Transmembrane</keyword>
<organism evidence="2 3">
    <name type="scientific">Hydrogenoanaerobacterium saccharovorans</name>
    <dbReference type="NCBI Taxonomy" id="474960"/>
    <lineage>
        <taxon>Bacteria</taxon>
        <taxon>Bacillati</taxon>
        <taxon>Bacillota</taxon>
        <taxon>Clostridia</taxon>
        <taxon>Eubacteriales</taxon>
        <taxon>Oscillospiraceae</taxon>
        <taxon>Hydrogenoanaerobacterium</taxon>
    </lineage>
</organism>